<evidence type="ECO:0000256" key="8">
    <source>
        <dbReference type="SAM" id="Phobius"/>
    </source>
</evidence>
<evidence type="ECO:0000256" key="4">
    <source>
        <dbReference type="ARBA" id="ARBA00022737"/>
    </source>
</evidence>
<feature type="transmembrane region" description="Helical" evidence="8">
    <location>
        <begin position="107"/>
        <end position="133"/>
    </location>
</feature>
<comment type="caution">
    <text evidence="9">The sequence shown here is derived from an EMBL/GenBank/DDBJ whole genome shotgun (WGS) entry which is preliminary data.</text>
</comment>
<dbReference type="PRINTS" id="PR00783">
    <property type="entry name" value="MINTRINSICP"/>
</dbReference>
<feature type="transmembrane region" description="Helical" evidence="8">
    <location>
        <begin position="32"/>
        <end position="52"/>
    </location>
</feature>
<proteinExistence type="inferred from homology"/>
<gene>
    <name evidence="9" type="ORF">E2F50_19455</name>
</gene>
<dbReference type="InterPro" id="IPR000425">
    <property type="entry name" value="MIP"/>
</dbReference>
<dbReference type="AlphaFoldDB" id="A0A4R5UAK5"/>
<feature type="transmembrane region" description="Helical" evidence="8">
    <location>
        <begin position="177"/>
        <end position="196"/>
    </location>
</feature>
<dbReference type="InterPro" id="IPR034294">
    <property type="entry name" value="Aquaporin_transptr"/>
</dbReference>
<dbReference type="SUPFAM" id="SSF81338">
    <property type="entry name" value="Aquaporin-like"/>
    <property type="match status" value="1"/>
</dbReference>
<dbReference type="GO" id="GO:0016020">
    <property type="term" value="C:membrane"/>
    <property type="evidence" value="ECO:0007669"/>
    <property type="project" value="InterPro"/>
</dbReference>
<keyword evidence="10" id="KW-1185">Reference proteome</keyword>
<evidence type="ECO:0000256" key="6">
    <source>
        <dbReference type="ARBA" id="ARBA00023136"/>
    </source>
</evidence>
<keyword evidence="2 7" id="KW-0813">Transport</keyword>
<dbReference type="GO" id="GO:0019755">
    <property type="term" value="P:one-carbon compound transport"/>
    <property type="evidence" value="ECO:0007669"/>
    <property type="project" value="UniProtKB-ARBA"/>
</dbReference>
<dbReference type="GO" id="GO:0012505">
    <property type="term" value="C:endomembrane system"/>
    <property type="evidence" value="ECO:0007669"/>
    <property type="project" value="UniProtKB-SubCell"/>
</dbReference>
<evidence type="ECO:0000313" key="10">
    <source>
        <dbReference type="Proteomes" id="UP000295238"/>
    </source>
</evidence>
<dbReference type="Gene3D" id="1.20.1080.10">
    <property type="entry name" value="Glycerol uptake facilitator protein"/>
    <property type="match status" value="1"/>
</dbReference>
<dbReference type="InterPro" id="IPR023271">
    <property type="entry name" value="Aquaporin-like"/>
</dbReference>
<dbReference type="RefSeq" id="WP_133317841.1">
    <property type="nucleotide sequence ID" value="NZ_SMTL01000006.1"/>
</dbReference>
<evidence type="ECO:0000256" key="2">
    <source>
        <dbReference type="ARBA" id="ARBA00022448"/>
    </source>
</evidence>
<feature type="transmembrane region" description="Helical" evidence="8">
    <location>
        <begin position="202"/>
        <end position="224"/>
    </location>
</feature>
<reference evidence="9 10" key="1">
    <citation type="submission" date="2019-03" db="EMBL/GenBank/DDBJ databases">
        <title>Rhizobium sp. nov., an bacterium isolated from biocrust in Mu Us Desert.</title>
        <authorList>
            <person name="Lixiong L."/>
        </authorList>
    </citation>
    <scope>NUCLEOTIDE SEQUENCE [LARGE SCALE GENOMIC DNA]</scope>
    <source>
        <strain evidence="9 10">SPY-1</strain>
    </source>
</reference>
<accession>A0A4R5UAK5</accession>
<evidence type="ECO:0000256" key="1">
    <source>
        <dbReference type="ARBA" id="ARBA00004127"/>
    </source>
</evidence>
<name>A0A4R5UAK5_9HYPH</name>
<evidence type="ECO:0000256" key="5">
    <source>
        <dbReference type="ARBA" id="ARBA00022989"/>
    </source>
</evidence>
<keyword evidence="4" id="KW-0677">Repeat</keyword>
<feature type="transmembrane region" description="Helical" evidence="8">
    <location>
        <begin position="145"/>
        <end position="165"/>
    </location>
</feature>
<dbReference type="GO" id="GO:0015250">
    <property type="term" value="F:water channel activity"/>
    <property type="evidence" value="ECO:0007669"/>
    <property type="project" value="TreeGrafter"/>
</dbReference>
<dbReference type="Pfam" id="PF00230">
    <property type="entry name" value="MIP"/>
    <property type="match status" value="1"/>
</dbReference>
<evidence type="ECO:0000313" key="9">
    <source>
        <dbReference type="EMBL" id="TDK31840.1"/>
    </source>
</evidence>
<dbReference type="PANTHER" id="PTHR45665:SF9">
    <property type="entry name" value="AQUAPORIN-8"/>
    <property type="match status" value="1"/>
</dbReference>
<feature type="transmembrane region" description="Helical" evidence="8">
    <location>
        <begin position="64"/>
        <end position="86"/>
    </location>
</feature>
<dbReference type="EMBL" id="SMTL01000006">
    <property type="protein sequence ID" value="TDK31840.1"/>
    <property type="molecule type" value="Genomic_DNA"/>
</dbReference>
<evidence type="ECO:0000256" key="7">
    <source>
        <dbReference type="RuleBase" id="RU000477"/>
    </source>
</evidence>
<dbReference type="GO" id="GO:0005737">
    <property type="term" value="C:cytoplasm"/>
    <property type="evidence" value="ECO:0007669"/>
    <property type="project" value="UniProtKB-ARBA"/>
</dbReference>
<sequence>MFQARTIARPGSKGTVPSFFEQNPKLPVLRRAFVEAVGTAFLVVAVVGSGIAASRHAPAEPLVASLLVAVSIAGSLVGLIVALGKVSGGHFNPLITFTQWLNRERGTVCTVAYIVGQVIGGAVGSILAAAMFGSPIRTAVDALPSFGGFLSELVAAAGLMTVVLGCARSTKWETGPFAVGAWLVAAIIATPSTSYANPAVTLAAIFAPGLVGLSPLTTAAFVLAQMAGMFVAMGINKLAFASEDIVTD</sequence>
<dbReference type="OrthoDB" id="9807293at2"/>
<keyword evidence="6 8" id="KW-0472">Membrane</keyword>
<dbReference type="Proteomes" id="UP000295238">
    <property type="component" value="Unassembled WGS sequence"/>
</dbReference>
<evidence type="ECO:0000256" key="3">
    <source>
        <dbReference type="ARBA" id="ARBA00022692"/>
    </source>
</evidence>
<protein>
    <submittedName>
        <fullName evidence="9">MIP family protein</fullName>
    </submittedName>
</protein>
<keyword evidence="3 7" id="KW-0812">Transmembrane</keyword>
<organism evidence="9 10">
    <name type="scientific">Rhizobium deserti</name>
    <dbReference type="NCBI Taxonomy" id="2547961"/>
    <lineage>
        <taxon>Bacteria</taxon>
        <taxon>Pseudomonadati</taxon>
        <taxon>Pseudomonadota</taxon>
        <taxon>Alphaproteobacteria</taxon>
        <taxon>Hyphomicrobiales</taxon>
        <taxon>Rhizobiaceae</taxon>
        <taxon>Rhizobium/Agrobacterium group</taxon>
        <taxon>Rhizobium</taxon>
    </lineage>
</organism>
<dbReference type="PANTHER" id="PTHR45665">
    <property type="entry name" value="AQUAPORIN-8"/>
    <property type="match status" value="1"/>
</dbReference>
<comment type="similarity">
    <text evidence="7">Belongs to the MIP/aquaporin (TC 1.A.8) family.</text>
</comment>
<keyword evidence="5 8" id="KW-1133">Transmembrane helix</keyword>
<comment type="subcellular location">
    <subcellularLocation>
        <location evidence="1">Endomembrane system</location>
        <topology evidence="1">Multi-pass membrane protein</topology>
    </subcellularLocation>
</comment>